<proteinExistence type="predicted"/>
<dbReference type="STRING" id="151549.A0A4C1YUV1"/>
<reference evidence="2 3" key="1">
    <citation type="journal article" date="2019" name="Commun. Biol.">
        <title>The bagworm genome reveals a unique fibroin gene that provides high tensile strength.</title>
        <authorList>
            <person name="Kono N."/>
            <person name="Nakamura H."/>
            <person name="Ohtoshi R."/>
            <person name="Tomita M."/>
            <person name="Numata K."/>
            <person name="Arakawa K."/>
        </authorList>
    </citation>
    <scope>NUCLEOTIDE SEQUENCE [LARGE SCALE GENOMIC DNA]</scope>
</reference>
<dbReference type="Gene3D" id="3.60.10.10">
    <property type="entry name" value="Endonuclease/exonuclease/phosphatase"/>
    <property type="match status" value="1"/>
</dbReference>
<feature type="domain" description="Endonuclease/exonuclease/phosphatase" evidence="1">
    <location>
        <begin position="20"/>
        <end position="97"/>
    </location>
</feature>
<dbReference type="OrthoDB" id="416454at2759"/>
<dbReference type="GO" id="GO:0003824">
    <property type="term" value="F:catalytic activity"/>
    <property type="evidence" value="ECO:0007669"/>
    <property type="project" value="InterPro"/>
</dbReference>
<protein>
    <recommendedName>
        <fullName evidence="1">Endonuclease/exonuclease/phosphatase domain-containing protein</fullName>
    </recommendedName>
</protein>
<dbReference type="Pfam" id="PF03372">
    <property type="entry name" value="Exo_endo_phos"/>
    <property type="match status" value="1"/>
</dbReference>
<evidence type="ECO:0000259" key="1">
    <source>
        <dbReference type="Pfam" id="PF03372"/>
    </source>
</evidence>
<dbReference type="AlphaFoldDB" id="A0A4C1YUV1"/>
<evidence type="ECO:0000313" key="2">
    <source>
        <dbReference type="EMBL" id="GBP78167.1"/>
    </source>
</evidence>
<accession>A0A4C1YUV1</accession>
<gene>
    <name evidence="2" type="ORF">EVAR_99202_1</name>
</gene>
<keyword evidence="3" id="KW-1185">Reference proteome</keyword>
<dbReference type="InterPro" id="IPR036691">
    <property type="entry name" value="Endo/exonu/phosph_ase_sf"/>
</dbReference>
<sequence length="120" mass="13597">MSKTFLKVGFYNPGSVARYHDELPMAVLHHSVDILAINETWLRLGEKDKAPNIPGYTLRSVPRRTDVHRGRGGGVAFYVKKGLNVKICKHPENSPVEQFWVKFNVNGNKIVLCTAYRPPH</sequence>
<name>A0A4C1YUV1_EUMVA</name>
<evidence type="ECO:0000313" key="3">
    <source>
        <dbReference type="Proteomes" id="UP000299102"/>
    </source>
</evidence>
<dbReference type="Proteomes" id="UP000299102">
    <property type="component" value="Unassembled WGS sequence"/>
</dbReference>
<dbReference type="EMBL" id="BGZK01001359">
    <property type="protein sequence ID" value="GBP78167.1"/>
    <property type="molecule type" value="Genomic_DNA"/>
</dbReference>
<comment type="caution">
    <text evidence="2">The sequence shown here is derived from an EMBL/GenBank/DDBJ whole genome shotgun (WGS) entry which is preliminary data.</text>
</comment>
<organism evidence="2 3">
    <name type="scientific">Eumeta variegata</name>
    <name type="common">Bagworm moth</name>
    <name type="synonym">Eumeta japonica</name>
    <dbReference type="NCBI Taxonomy" id="151549"/>
    <lineage>
        <taxon>Eukaryota</taxon>
        <taxon>Metazoa</taxon>
        <taxon>Ecdysozoa</taxon>
        <taxon>Arthropoda</taxon>
        <taxon>Hexapoda</taxon>
        <taxon>Insecta</taxon>
        <taxon>Pterygota</taxon>
        <taxon>Neoptera</taxon>
        <taxon>Endopterygota</taxon>
        <taxon>Lepidoptera</taxon>
        <taxon>Glossata</taxon>
        <taxon>Ditrysia</taxon>
        <taxon>Tineoidea</taxon>
        <taxon>Psychidae</taxon>
        <taxon>Oiketicinae</taxon>
        <taxon>Eumeta</taxon>
    </lineage>
</organism>
<dbReference type="SUPFAM" id="SSF56219">
    <property type="entry name" value="DNase I-like"/>
    <property type="match status" value="1"/>
</dbReference>
<dbReference type="InterPro" id="IPR005135">
    <property type="entry name" value="Endo/exonuclease/phosphatase"/>
</dbReference>